<name>A0A239BRT3_9BACT</name>
<keyword evidence="9" id="KW-0456">Lyase</keyword>
<organism evidence="9 10">
    <name type="scientific">Pontibacter ummariensis</name>
    <dbReference type="NCBI Taxonomy" id="1610492"/>
    <lineage>
        <taxon>Bacteria</taxon>
        <taxon>Pseudomonadati</taxon>
        <taxon>Bacteroidota</taxon>
        <taxon>Cytophagia</taxon>
        <taxon>Cytophagales</taxon>
        <taxon>Hymenobacteraceae</taxon>
        <taxon>Pontibacter</taxon>
    </lineage>
</organism>
<dbReference type="SUPFAM" id="SSF56752">
    <property type="entry name" value="D-aminoacid aminotransferase-like PLP-dependent enzymes"/>
    <property type="match status" value="1"/>
</dbReference>
<protein>
    <recommendedName>
        <fullName evidence="5">branched-chain-amino-acid transaminase</fullName>
        <ecNumber evidence="5">2.6.1.42</ecNumber>
    </recommendedName>
</protein>
<dbReference type="RefSeq" id="WP_089317597.1">
    <property type="nucleotide sequence ID" value="NZ_FZOQ01000002.1"/>
</dbReference>
<dbReference type="InterPro" id="IPR036038">
    <property type="entry name" value="Aminotransferase-like"/>
</dbReference>
<dbReference type="InterPro" id="IPR001544">
    <property type="entry name" value="Aminotrans_IV"/>
</dbReference>
<evidence type="ECO:0000256" key="6">
    <source>
        <dbReference type="ARBA" id="ARBA00048212"/>
    </source>
</evidence>
<evidence type="ECO:0000256" key="2">
    <source>
        <dbReference type="ARBA" id="ARBA00004931"/>
    </source>
</evidence>
<dbReference type="Pfam" id="PF01063">
    <property type="entry name" value="Aminotran_4"/>
    <property type="match status" value="1"/>
</dbReference>
<sequence length="271" mass="30126">MLLYNNQKISEEELSVGLSNRAFQYNDGFFETVIVQEGRLRFWASHLERIQEAAAALRLALPQYFYTPDFEDGLLQLAEKQHALERGRLKLKVWRAGAGLYTPQSNAADWLATVQPVSAAPLTPIQAGVCHSVRTSYSPLSFFKGPNAPLYVLASIEKQERKLDDLILLNPQQVAAELSVANLCWVDQGVLYTPALDTGCINGVMRRNILQWCGFKGVKVRQAYFGVERLLRADAVFAANVTGLRSIASIEGTEVNLHNTLLDDMKADLLG</sequence>
<gene>
    <name evidence="9" type="ORF">SAMN06296052_102108</name>
</gene>
<dbReference type="GO" id="GO:0016829">
    <property type="term" value="F:lyase activity"/>
    <property type="evidence" value="ECO:0007669"/>
    <property type="project" value="UniProtKB-KW"/>
</dbReference>
<comment type="catalytic activity">
    <reaction evidence="7">
        <text>L-isoleucine + 2-oxoglutarate = (S)-3-methyl-2-oxopentanoate + L-glutamate</text>
        <dbReference type="Rhea" id="RHEA:24801"/>
        <dbReference type="ChEBI" id="CHEBI:16810"/>
        <dbReference type="ChEBI" id="CHEBI:29985"/>
        <dbReference type="ChEBI" id="CHEBI:35146"/>
        <dbReference type="ChEBI" id="CHEBI:58045"/>
        <dbReference type="EC" id="2.6.1.42"/>
    </reaction>
</comment>
<evidence type="ECO:0000256" key="1">
    <source>
        <dbReference type="ARBA" id="ARBA00004824"/>
    </source>
</evidence>
<dbReference type="GO" id="GO:0004084">
    <property type="term" value="F:branched-chain-amino-acid transaminase activity"/>
    <property type="evidence" value="ECO:0007669"/>
    <property type="project" value="UniProtKB-EC"/>
</dbReference>
<dbReference type="AlphaFoldDB" id="A0A239BRT3"/>
<comment type="catalytic activity">
    <reaction evidence="8">
        <text>L-leucine + 2-oxoglutarate = 4-methyl-2-oxopentanoate + L-glutamate</text>
        <dbReference type="Rhea" id="RHEA:18321"/>
        <dbReference type="ChEBI" id="CHEBI:16810"/>
        <dbReference type="ChEBI" id="CHEBI:17865"/>
        <dbReference type="ChEBI" id="CHEBI:29985"/>
        <dbReference type="ChEBI" id="CHEBI:57427"/>
        <dbReference type="EC" id="2.6.1.42"/>
    </reaction>
</comment>
<keyword evidence="10" id="KW-1185">Reference proteome</keyword>
<comment type="catalytic activity">
    <reaction evidence="6">
        <text>L-valine + 2-oxoglutarate = 3-methyl-2-oxobutanoate + L-glutamate</text>
        <dbReference type="Rhea" id="RHEA:24813"/>
        <dbReference type="ChEBI" id="CHEBI:11851"/>
        <dbReference type="ChEBI" id="CHEBI:16810"/>
        <dbReference type="ChEBI" id="CHEBI:29985"/>
        <dbReference type="ChEBI" id="CHEBI:57762"/>
        <dbReference type="EC" id="2.6.1.42"/>
    </reaction>
</comment>
<dbReference type="InterPro" id="IPR043132">
    <property type="entry name" value="BCAT-like_C"/>
</dbReference>
<comment type="similarity">
    <text evidence="4">Belongs to the class-IV pyridoxal-phosphate-dependent aminotransferase family.</text>
</comment>
<evidence type="ECO:0000256" key="5">
    <source>
        <dbReference type="ARBA" id="ARBA00013053"/>
    </source>
</evidence>
<dbReference type="PANTHER" id="PTHR42743">
    <property type="entry name" value="AMINO-ACID AMINOTRANSFERASE"/>
    <property type="match status" value="1"/>
</dbReference>
<dbReference type="OrthoDB" id="9805628at2"/>
<dbReference type="InterPro" id="IPR043131">
    <property type="entry name" value="BCAT-like_N"/>
</dbReference>
<proteinExistence type="inferred from homology"/>
<comment type="pathway">
    <text evidence="3">Amino-acid biosynthesis; L-leucine biosynthesis; L-leucine from 3-methyl-2-oxobutanoate: step 4/4.</text>
</comment>
<evidence type="ECO:0000256" key="7">
    <source>
        <dbReference type="ARBA" id="ARBA00048798"/>
    </source>
</evidence>
<evidence type="ECO:0000256" key="8">
    <source>
        <dbReference type="ARBA" id="ARBA00049229"/>
    </source>
</evidence>
<evidence type="ECO:0000313" key="9">
    <source>
        <dbReference type="EMBL" id="SNS10128.1"/>
    </source>
</evidence>
<evidence type="ECO:0000256" key="3">
    <source>
        <dbReference type="ARBA" id="ARBA00005072"/>
    </source>
</evidence>
<reference evidence="10" key="1">
    <citation type="submission" date="2017-06" db="EMBL/GenBank/DDBJ databases">
        <authorList>
            <person name="Varghese N."/>
            <person name="Submissions S."/>
        </authorList>
    </citation>
    <scope>NUCLEOTIDE SEQUENCE [LARGE SCALE GENOMIC DNA]</scope>
    <source>
        <strain evidence="10">NKM1</strain>
    </source>
</reference>
<dbReference type="Proteomes" id="UP000198432">
    <property type="component" value="Unassembled WGS sequence"/>
</dbReference>
<comment type="pathway">
    <text evidence="1">Amino-acid biosynthesis; L-isoleucine biosynthesis; L-isoleucine from 2-oxobutanoate: step 4/4.</text>
</comment>
<dbReference type="GO" id="GO:0046394">
    <property type="term" value="P:carboxylic acid biosynthetic process"/>
    <property type="evidence" value="ECO:0007669"/>
    <property type="project" value="UniProtKB-ARBA"/>
</dbReference>
<dbReference type="InterPro" id="IPR050571">
    <property type="entry name" value="Class-IV_PLP-Dep_Aminotrnsfr"/>
</dbReference>
<keyword evidence="9" id="KW-0032">Aminotransferase</keyword>
<dbReference type="PANTHER" id="PTHR42743:SF11">
    <property type="entry name" value="AMINODEOXYCHORISMATE LYASE"/>
    <property type="match status" value="1"/>
</dbReference>
<comment type="pathway">
    <text evidence="2">Amino-acid biosynthesis; L-valine biosynthesis; L-valine from pyruvate: step 4/4.</text>
</comment>
<evidence type="ECO:0000313" key="10">
    <source>
        <dbReference type="Proteomes" id="UP000198432"/>
    </source>
</evidence>
<keyword evidence="9" id="KW-0808">Transferase</keyword>
<evidence type="ECO:0000256" key="4">
    <source>
        <dbReference type="ARBA" id="ARBA00009320"/>
    </source>
</evidence>
<dbReference type="EMBL" id="FZOQ01000002">
    <property type="protein sequence ID" value="SNS10128.1"/>
    <property type="molecule type" value="Genomic_DNA"/>
</dbReference>
<dbReference type="EC" id="2.6.1.42" evidence="5"/>
<accession>A0A239BRT3</accession>
<dbReference type="Gene3D" id="3.20.10.10">
    <property type="entry name" value="D-amino Acid Aminotransferase, subunit A, domain 2"/>
    <property type="match status" value="1"/>
</dbReference>
<dbReference type="Gene3D" id="3.30.470.10">
    <property type="match status" value="1"/>
</dbReference>